<dbReference type="AlphaFoldDB" id="A0A0G1CM78"/>
<dbReference type="GO" id="GO:0006364">
    <property type="term" value="P:rRNA processing"/>
    <property type="evidence" value="ECO:0007669"/>
    <property type="project" value="InterPro"/>
</dbReference>
<proteinExistence type="inferred from homology"/>
<evidence type="ECO:0000256" key="4">
    <source>
        <dbReference type="ARBA" id="ARBA00022723"/>
    </source>
</evidence>
<dbReference type="PANTHER" id="PTHR46986">
    <property type="entry name" value="ENDORIBONUCLEASE YBEY, CHLOROPLASTIC"/>
    <property type="match status" value="1"/>
</dbReference>
<reference evidence="8 9" key="1">
    <citation type="journal article" date="2015" name="Nature">
        <title>rRNA introns, odd ribosomes, and small enigmatic genomes across a large radiation of phyla.</title>
        <authorList>
            <person name="Brown C.T."/>
            <person name="Hug L.A."/>
            <person name="Thomas B.C."/>
            <person name="Sharon I."/>
            <person name="Castelle C.J."/>
            <person name="Singh A."/>
            <person name="Wilkins M.J."/>
            <person name="Williams K.H."/>
            <person name="Banfield J.F."/>
        </authorList>
    </citation>
    <scope>NUCLEOTIDE SEQUENCE [LARGE SCALE GENOMIC DNA]</scope>
</reference>
<evidence type="ECO:0000256" key="5">
    <source>
        <dbReference type="ARBA" id="ARBA00022759"/>
    </source>
</evidence>
<dbReference type="NCBIfam" id="TIGR00043">
    <property type="entry name" value="rRNA maturation RNase YbeY"/>
    <property type="match status" value="1"/>
</dbReference>
<keyword evidence="6" id="KW-0378">Hydrolase</keyword>
<dbReference type="SUPFAM" id="SSF55486">
    <property type="entry name" value="Metalloproteases ('zincins'), catalytic domain"/>
    <property type="match status" value="1"/>
</dbReference>
<comment type="cofactor">
    <cofactor evidence="1">
        <name>Zn(2+)</name>
        <dbReference type="ChEBI" id="CHEBI:29105"/>
    </cofactor>
</comment>
<evidence type="ECO:0000256" key="3">
    <source>
        <dbReference type="ARBA" id="ARBA00022722"/>
    </source>
</evidence>
<dbReference type="PANTHER" id="PTHR46986:SF1">
    <property type="entry name" value="ENDORIBONUCLEASE YBEY, CHLOROPLASTIC"/>
    <property type="match status" value="1"/>
</dbReference>
<dbReference type="Proteomes" id="UP000034050">
    <property type="component" value="Unassembled WGS sequence"/>
</dbReference>
<keyword evidence="4" id="KW-0479">Metal-binding</keyword>
<gene>
    <name evidence="8" type="ORF">UV61_C0008G0045</name>
</gene>
<dbReference type="Gene3D" id="3.40.390.30">
    <property type="entry name" value="Metalloproteases ('zincins'), catalytic domain"/>
    <property type="match status" value="1"/>
</dbReference>
<evidence type="ECO:0000256" key="2">
    <source>
        <dbReference type="ARBA" id="ARBA00010875"/>
    </source>
</evidence>
<evidence type="ECO:0000256" key="1">
    <source>
        <dbReference type="ARBA" id="ARBA00001947"/>
    </source>
</evidence>
<keyword evidence="5" id="KW-0255">Endonuclease</keyword>
<evidence type="ECO:0000313" key="9">
    <source>
        <dbReference type="Proteomes" id="UP000034050"/>
    </source>
</evidence>
<evidence type="ECO:0000313" key="8">
    <source>
        <dbReference type="EMBL" id="KKS86592.1"/>
    </source>
</evidence>
<dbReference type="InterPro" id="IPR002036">
    <property type="entry name" value="YbeY"/>
</dbReference>
<dbReference type="InterPro" id="IPR023091">
    <property type="entry name" value="MetalPrtase_cat_dom_sf_prd"/>
</dbReference>
<accession>A0A0G1CM78</accession>
<dbReference type="EMBL" id="LCFD01000008">
    <property type="protein sequence ID" value="KKS86592.1"/>
    <property type="molecule type" value="Genomic_DNA"/>
</dbReference>
<name>A0A0G1CM78_9BACT</name>
<dbReference type="GO" id="GO:0004519">
    <property type="term" value="F:endonuclease activity"/>
    <property type="evidence" value="ECO:0007669"/>
    <property type="project" value="UniProtKB-KW"/>
</dbReference>
<comment type="caution">
    <text evidence="8">The sequence shown here is derived from an EMBL/GenBank/DDBJ whole genome shotgun (WGS) entry which is preliminary data.</text>
</comment>
<evidence type="ECO:0000256" key="6">
    <source>
        <dbReference type="ARBA" id="ARBA00022801"/>
    </source>
</evidence>
<comment type="similarity">
    <text evidence="2">Belongs to the endoribonuclease YbeY family.</text>
</comment>
<keyword evidence="3" id="KW-0540">Nuclease</keyword>
<organism evidence="8 9">
    <name type="scientific">Candidatus Gottesmanbacteria bacterium GW2011_GWB1_43_11</name>
    <dbReference type="NCBI Taxonomy" id="1618446"/>
    <lineage>
        <taxon>Bacteria</taxon>
        <taxon>Candidatus Gottesmaniibacteriota</taxon>
    </lineage>
</organism>
<dbReference type="GO" id="GO:0046872">
    <property type="term" value="F:metal ion binding"/>
    <property type="evidence" value="ECO:0007669"/>
    <property type="project" value="UniProtKB-KW"/>
</dbReference>
<dbReference type="STRING" id="1618446.UV61_C0008G0045"/>
<dbReference type="GO" id="GO:0004222">
    <property type="term" value="F:metalloendopeptidase activity"/>
    <property type="evidence" value="ECO:0007669"/>
    <property type="project" value="InterPro"/>
</dbReference>
<sequence length="138" mass="15643">MINVLIYKESRFPADRVKIRQFVEQYLTHKISGKIEVGVSIVGDRKMKQLNTTYRKLPETTDVLSFPLDDPGVSTREDIKVGFSPEKSAPDKTWRLGDVIVSYPQAVMEAAENNKLVDEQIQALIAHGLDHLMGIHHE</sequence>
<evidence type="ECO:0000256" key="7">
    <source>
        <dbReference type="ARBA" id="ARBA00022833"/>
    </source>
</evidence>
<keyword evidence="7" id="KW-0862">Zinc</keyword>
<dbReference type="Pfam" id="PF02130">
    <property type="entry name" value="YbeY"/>
    <property type="match status" value="1"/>
</dbReference>
<protein>
    <submittedName>
        <fullName evidence="8">Putative rRNA maturation factor</fullName>
    </submittedName>
</protein>